<feature type="region of interest" description="Disordered" evidence="1">
    <location>
        <begin position="16"/>
        <end position="45"/>
    </location>
</feature>
<accession>A0A3N4I7E0</accession>
<evidence type="ECO:0000313" key="4">
    <source>
        <dbReference type="Proteomes" id="UP000275078"/>
    </source>
</evidence>
<dbReference type="SMART" id="SM00256">
    <property type="entry name" value="FBOX"/>
    <property type="match status" value="2"/>
</dbReference>
<dbReference type="InterPro" id="IPR036047">
    <property type="entry name" value="F-box-like_dom_sf"/>
</dbReference>
<dbReference type="Pfam" id="PF00646">
    <property type="entry name" value="F-box"/>
    <property type="match status" value="1"/>
</dbReference>
<keyword evidence="4" id="KW-1185">Reference proteome</keyword>
<dbReference type="PROSITE" id="PS50181">
    <property type="entry name" value="FBOX"/>
    <property type="match status" value="2"/>
</dbReference>
<feature type="region of interest" description="Disordered" evidence="1">
    <location>
        <begin position="228"/>
        <end position="297"/>
    </location>
</feature>
<reference evidence="3 4" key="1">
    <citation type="journal article" date="2018" name="Nat. Ecol. Evol.">
        <title>Pezizomycetes genomes reveal the molecular basis of ectomycorrhizal truffle lifestyle.</title>
        <authorList>
            <person name="Murat C."/>
            <person name="Payen T."/>
            <person name="Noel B."/>
            <person name="Kuo A."/>
            <person name="Morin E."/>
            <person name="Chen J."/>
            <person name="Kohler A."/>
            <person name="Krizsan K."/>
            <person name="Balestrini R."/>
            <person name="Da Silva C."/>
            <person name="Montanini B."/>
            <person name="Hainaut M."/>
            <person name="Levati E."/>
            <person name="Barry K.W."/>
            <person name="Belfiori B."/>
            <person name="Cichocki N."/>
            <person name="Clum A."/>
            <person name="Dockter R.B."/>
            <person name="Fauchery L."/>
            <person name="Guy J."/>
            <person name="Iotti M."/>
            <person name="Le Tacon F."/>
            <person name="Lindquist E.A."/>
            <person name="Lipzen A."/>
            <person name="Malagnac F."/>
            <person name="Mello A."/>
            <person name="Molinier V."/>
            <person name="Miyauchi S."/>
            <person name="Poulain J."/>
            <person name="Riccioni C."/>
            <person name="Rubini A."/>
            <person name="Sitrit Y."/>
            <person name="Splivallo R."/>
            <person name="Traeger S."/>
            <person name="Wang M."/>
            <person name="Zifcakova L."/>
            <person name="Wipf D."/>
            <person name="Zambonelli A."/>
            <person name="Paolocci F."/>
            <person name="Nowrousian M."/>
            <person name="Ottonello S."/>
            <person name="Baldrian P."/>
            <person name="Spatafora J.W."/>
            <person name="Henrissat B."/>
            <person name="Nagy L.G."/>
            <person name="Aury J.M."/>
            <person name="Wincker P."/>
            <person name="Grigoriev I.V."/>
            <person name="Bonfante P."/>
            <person name="Martin F.M."/>
        </authorList>
    </citation>
    <scope>NUCLEOTIDE SEQUENCE [LARGE SCALE GENOMIC DNA]</scope>
    <source>
        <strain evidence="3 4">RN42</strain>
    </source>
</reference>
<name>A0A3N4I7E0_ASCIM</name>
<dbReference type="AlphaFoldDB" id="A0A3N4I7E0"/>
<dbReference type="EMBL" id="ML119680">
    <property type="protein sequence ID" value="RPA81397.1"/>
    <property type="molecule type" value="Genomic_DNA"/>
</dbReference>
<dbReference type="SUPFAM" id="SSF81383">
    <property type="entry name" value="F-box domain"/>
    <property type="match status" value="1"/>
</dbReference>
<sequence length="773" mass="87625">MGYCFLQVPERSPRTAAAKFDPSKSESLTLHNSKTKQPPRLTTTTQKLSPTNLASLARMSLLHLLSLPTELRLDIFEYCTTFTLIKLSRTCRQLRKEIVWKPSVFNKSYGYRAAADQNEFPQLRIQNLEFISPYDLFDRDVWMVYYEHSGEVNVLKTCKHWSRMLSVGLENQLWEGDRKKWNLSNVSWIGCGEVACWDTFAGVFAFRNDAPSPLNPSFWDAILVGHGQDAESSDDSGPEMANSSPPSVTVDHPSMGGSESQDNSPASGTEGNANNQNLEDGSWTSNSPANASDGMEDLIPMDDAVSMDNLNAGPSNDLAMNALNMEGIQNGTSANYAVITAVNQGSVGHGPWVSLFDLTPTNDTAIENGPNMAENSQGLGDGPWDMSSDIPMQGVENVVPLNDSTMADDNYGTAPPFNLIPVVMQGVVPVEGQLLLITGPNTRESPVYNLKSPVHYIAPAKFNASQSVILHYNNSKPKQLPRRTTRHQPTHKPFGCLPRMVTFLRLPPELRLEVFRECTAYVLLKLALTCYQLRDEILENPAIYTNWPMGDDVFAAWYQSLLSKLSEEDRERLCVRERWEICWAPACEEKYEKEKSEWREGWREEWGFLPNKERDRALWVVYDKGHLRADFEWEREMGRCVDKLMKGSLLDDHVNDMTAVEIAELLDGSWNPELDISGLVNRVYDAPDSLEFMGRYVPMYPYSELSEAAKDLLDAIRRHMHAHYDERFRSFYSYRCLKCWKEERSSASDRRAYRLLLDSLMAEVGKVNHERVR</sequence>
<dbReference type="InterPro" id="IPR001810">
    <property type="entry name" value="F-box_dom"/>
</dbReference>
<dbReference type="Proteomes" id="UP000275078">
    <property type="component" value="Unassembled WGS sequence"/>
</dbReference>
<gene>
    <name evidence="3" type="ORF">BJ508DRAFT_326520</name>
</gene>
<feature type="domain" description="F-box" evidence="2">
    <location>
        <begin position="500"/>
        <end position="547"/>
    </location>
</feature>
<protein>
    <recommendedName>
        <fullName evidence="2">F-box domain-containing protein</fullName>
    </recommendedName>
</protein>
<feature type="compositionally biased region" description="Polar residues" evidence="1">
    <location>
        <begin position="25"/>
        <end position="45"/>
    </location>
</feature>
<evidence type="ECO:0000313" key="3">
    <source>
        <dbReference type="EMBL" id="RPA81397.1"/>
    </source>
</evidence>
<evidence type="ECO:0000259" key="2">
    <source>
        <dbReference type="PROSITE" id="PS50181"/>
    </source>
</evidence>
<feature type="domain" description="F-box" evidence="2">
    <location>
        <begin position="61"/>
        <end position="108"/>
    </location>
</feature>
<feature type="compositionally biased region" description="Polar residues" evidence="1">
    <location>
        <begin position="257"/>
        <end position="290"/>
    </location>
</feature>
<evidence type="ECO:0000256" key="1">
    <source>
        <dbReference type="SAM" id="MobiDB-lite"/>
    </source>
</evidence>
<organism evidence="3 4">
    <name type="scientific">Ascobolus immersus RN42</name>
    <dbReference type="NCBI Taxonomy" id="1160509"/>
    <lineage>
        <taxon>Eukaryota</taxon>
        <taxon>Fungi</taxon>
        <taxon>Dikarya</taxon>
        <taxon>Ascomycota</taxon>
        <taxon>Pezizomycotina</taxon>
        <taxon>Pezizomycetes</taxon>
        <taxon>Pezizales</taxon>
        <taxon>Ascobolaceae</taxon>
        <taxon>Ascobolus</taxon>
    </lineage>
</organism>
<proteinExistence type="predicted"/>